<dbReference type="InterPro" id="IPR011646">
    <property type="entry name" value="KAP_P-loop"/>
</dbReference>
<dbReference type="Proteomes" id="UP001393056">
    <property type="component" value="Unassembled WGS sequence"/>
</dbReference>
<dbReference type="EMBL" id="JBBYHT010000004">
    <property type="protein sequence ID" value="MEL1248378.1"/>
    <property type="molecule type" value="Genomic_DNA"/>
</dbReference>
<name>A0ABU9I8Z9_9FLAO</name>
<evidence type="ECO:0000313" key="3">
    <source>
        <dbReference type="Proteomes" id="UP001393056"/>
    </source>
</evidence>
<protein>
    <submittedName>
        <fullName evidence="2">P-loop NTPase fold protein</fullName>
    </submittedName>
</protein>
<feature type="domain" description="KAP NTPase" evidence="1">
    <location>
        <begin position="23"/>
        <end position="272"/>
    </location>
</feature>
<dbReference type="InterPro" id="IPR027417">
    <property type="entry name" value="P-loop_NTPase"/>
</dbReference>
<dbReference type="Pfam" id="PF07693">
    <property type="entry name" value="KAP_NTPase"/>
    <property type="match status" value="1"/>
</dbReference>
<proteinExistence type="predicted"/>
<comment type="caution">
    <text evidence="2">The sequence shown here is derived from an EMBL/GenBank/DDBJ whole genome shotgun (WGS) entry which is preliminary data.</text>
</comment>
<dbReference type="PANTHER" id="PTHR22674:SF6">
    <property type="entry name" value="NTPASE KAP FAMILY P-LOOP DOMAIN-CONTAINING PROTEIN 1"/>
    <property type="match status" value="1"/>
</dbReference>
<accession>A0ABU9I8Z9</accession>
<evidence type="ECO:0000259" key="1">
    <source>
        <dbReference type="Pfam" id="PF07693"/>
    </source>
</evidence>
<reference evidence="2 3" key="1">
    <citation type="submission" date="2024-04" db="EMBL/GenBank/DDBJ databases">
        <title>Flavobacterium sp. DGU41 16S ribosomal RNA gene Genome sequencing and assembly.</title>
        <authorList>
            <person name="Park S."/>
        </authorList>
    </citation>
    <scope>NUCLEOTIDE SEQUENCE [LARGE SCALE GENOMIC DNA]</scope>
    <source>
        <strain evidence="2 3">DGU41</strain>
    </source>
</reference>
<gene>
    <name evidence="2" type="ORF">AAEO58_10015</name>
</gene>
<dbReference type="InterPro" id="IPR052754">
    <property type="entry name" value="NTPase_KAP_P-loop"/>
</dbReference>
<organism evidence="2 3">
    <name type="scientific">Flavobacterium helocola</name>
    <dbReference type="NCBI Taxonomy" id="3139139"/>
    <lineage>
        <taxon>Bacteria</taxon>
        <taxon>Pseudomonadati</taxon>
        <taxon>Bacteroidota</taxon>
        <taxon>Flavobacteriia</taxon>
        <taxon>Flavobacteriales</taxon>
        <taxon>Flavobacteriaceae</taxon>
        <taxon>Flavobacterium</taxon>
    </lineage>
</organism>
<dbReference type="SUPFAM" id="SSF52540">
    <property type="entry name" value="P-loop containing nucleoside triphosphate hydrolases"/>
    <property type="match status" value="1"/>
</dbReference>
<evidence type="ECO:0000313" key="2">
    <source>
        <dbReference type="EMBL" id="MEL1248378.1"/>
    </source>
</evidence>
<dbReference type="PANTHER" id="PTHR22674">
    <property type="entry name" value="NTPASE, KAP FAMILY P-LOOP DOMAIN-CONTAINING 1"/>
    <property type="match status" value="1"/>
</dbReference>
<keyword evidence="3" id="KW-1185">Reference proteome</keyword>
<dbReference type="RefSeq" id="WP_341683268.1">
    <property type="nucleotide sequence ID" value="NZ_JBBYHT010000004.1"/>
</dbReference>
<dbReference type="Gene3D" id="3.40.50.300">
    <property type="entry name" value="P-loop containing nucleotide triphosphate hydrolases"/>
    <property type="match status" value="1"/>
</dbReference>
<sequence length="475" mass="55836">MIKHNEIVDIEAENPFGKCQLDRKKYADVLTNIVSTYADGFVLAINNKWGTGKTTFIRMWNQDLKDNGFQTVLFNAWENDFENNALTALMGELKTLTKKDVVNPNFENALKNAAIFTKNLAPVLVKAVVKKYVGETYEDIAEGVGKSLGDIFEKDVNEYANKKKSIKEFRESLSKFIADTWKDKPVIFIIDELDRCRPDYAVSILEQIKHFFSIPNIVFVLSIDKEQLGHAVRGVYGSEFIDADEYLRRFIDIEYSIPEPDTVKYVKYLYNYYGYETFFRQEQRLRLHNNHYEFAEEVNNFIKITILIFKHLKISLRQQEKILSNARLSLKSFVFNSHLYPQIFVFFNIIKYTDREFYYKIRNKVLTVNELQNEFANLFKSKLTKEENTLLIKVESFLVHFYNNYYQPNGNDNLLALNVEFRLYELKIQSKFEDYSGQQSIFLKNLIYLNDQAYGSGEFLENVLNKIELLEGFKE</sequence>